<evidence type="ECO:0000259" key="1">
    <source>
        <dbReference type="PROSITE" id="PS51819"/>
    </source>
</evidence>
<keyword evidence="3" id="KW-1185">Reference proteome</keyword>
<sequence length="130" mass="14933">MSRVKFSVKVLVVSDMEASKRFYADVLGCEVTDWWVVRDDYALGFKLIQADRIEDVQPNKVGKYQEVSWDTYAYVETHADMDELYEAFKAKGARFIQEPVVTEADWGAWKEFVIVDPDNYAIGFGSGKKN</sequence>
<feature type="domain" description="VOC" evidence="1">
    <location>
        <begin position="3"/>
        <end position="127"/>
    </location>
</feature>
<dbReference type="InterPro" id="IPR004360">
    <property type="entry name" value="Glyas_Fos-R_dOase_dom"/>
</dbReference>
<dbReference type="Pfam" id="PF00903">
    <property type="entry name" value="Glyoxalase"/>
    <property type="match status" value="1"/>
</dbReference>
<dbReference type="Gene3D" id="3.10.180.10">
    <property type="entry name" value="2,3-Dihydroxybiphenyl 1,2-Dioxygenase, domain 1"/>
    <property type="match status" value="1"/>
</dbReference>
<organism evidence="2 3">
    <name type="scientific">Paenibacillus mendelii</name>
    <dbReference type="NCBI Taxonomy" id="206163"/>
    <lineage>
        <taxon>Bacteria</taxon>
        <taxon>Bacillati</taxon>
        <taxon>Bacillota</taxon>
        <taxon>Bacilli</taxon>
        <taxon>Bacillales</taxon>
        <taxon>Paenibacillaceae</taxon>
        <taxon>Paenibacillus</taxon>
    </lineage>
</organism>
<accession>A0ABV6J4A9</accession>
<evidence type="ECO:0000313" key="2">
    <source>
        <dbReference type="EMBL" id="MFC0390314.1"/>
    </source>
</evidence>
<dbReference type="SUPFAM" id="SSF54593">
    <property type="entry name" value="Glyoxalase/Bleomycin resistance protein/Dihydroxybiphenyl dioxygenase"/>
    <property type="match status" value="1"/>
</dbReference>
<dbReference type="InterPro" id="IPR037523">
    <property type="entry name" value="VOC_core"/>
</dbReference>
<protein>
    <submittedName>
        <fullName evidence="2">VOC family protein</fullName>
    </submittedName>
</protein>
<evidence type="ECO:0000313" key="3">
    <source>
        <dbReference type="Proteomes" id="UP001589818"/>
    </source>
</evidence>
<proteinExistence type="predicted"/>
<name>A0ABV6J4A9_9BACL</name>
<dbReference type="PROSITE" id="PS51819">
    <property type="entry name" value="VOC"/>
    <property type="match status" value="1"/>
</dbReference>
<comment type="caution">
    <text evidence="2">The sequence shown here is derived from an EMBL/GenBank/DDBJ whole genome shotgun (WGS) entry which is preliminary data.</text>
</comment>
<gene>
    <name evidence="2" type="ORF">ACFFJ8_02875</name>
</gene>
<dbReference type="InterPro" id="IPR029068">
    <property type="entry name" value="Glyas_Bleomycin-R_OHBP_Dase"/>
</dbReference>
<dbReference type="EMBL" id="JBHLVF010000006">
    <property type="protein sequence ID" value="MFC0390314.1"/>
    <property type="molecule type" value="Genomic_DNA"/>
</dbReference>
<reference evidence="2 3" key="1">
    <citation type="submission" date="2024-09" db="EMBL/GenBank/DDBJ databases">
        <authorList>
            <person name="Sun Q."/>
            <person name="Mori K."/>
        </authorList>
    </citation>
    <scope>NUCLEOTIDE SEQUENCE [LARGE SCALE GENOMIC DNA]</scope>
    <source>
        <strain evidence="2 3">CCM 4839</strain>
    </source>
</reference>
<dbReference type="Proteomes" id="UP001589818">
    <property type="component" value="Unassembled WGS sequence"/>
</dbReference>
<dbReference type="RefSeq" id="WP_204819205.1">
    <property type="nucleotide sequence ID" value="NZ_JANHOF010000003.1"/>
</dbReference>